<feature type="domain" description="Siphovirus-type tail component C-terminal" evidence="1">
    <location>
        <begin position="46"/>
        <end position="98"/>
    </location>
</feature>
<dbReference type="EMBL" id="VSSQ01116850">
    <property type="protein sequence ID" value="MPN51591.1"/>
    <property type="molecule type" value="Genomic_DNA"/>
</dbReference>
<dbReference type="Pfam" id="PF22768">
    <property type="entry name" value="SPP1_Dit"/>
    <property type="match status" value="1"/>
</dbReference>
<gene>
    <name evidence="2" type="ORF">SDC9_199239</name>
</gene>
<proteinExistence type="predicted"/>
<dbReference type="InterPro" id="IPR054738">
    <property type="entry name" value="Siphovirus-type_tail_C"/>
</dbReference>
<reference evidence="2" key="1">
    <citation type="submission" date="2019-08" db="EMBL/GenBank/DDBJ databases">
        <authorList>
            <person name="Kucharzyk K."/>
            <person name="Murdoch R.W."/>
            <person name="Higgins S."/>
            <person name="Loffler F."/>
        </authorList>
    </citation>
    <scope>NUCLEOTIDE SEQUENCE</scope>
</reference>
<name>A0A645IJX1_9ZZZZ</name>
<comment type="caution">
    <text evidence="2">The sequence shown here is derived from an EMBL/GenBank/DDBJ whole genome shotgun (WGS) entry which is preliminary data.</text>
</comment>
<accession>A0A645IJX1</accession>
<organism evidence="2">
    <name type="scientific">bioreactor metagenome</name>
    <dbReference type="NCBI Taxonomy" id="1076179"/>
    <lineage>
        <taxon>unclassified sequences</taxon>
        <taxon>metagenomes</taxon>
        <taxon>ecological metagenomes</taxon>
    </lineage>
</organism>
<protein>
    <recommendedName>
        <fullName evidence="1">Siphovirus-type tail component C-terminal domain-containing protein</fullName>
    </recommendedName>
</protein>
<sequence length="99" mass="10836">MICETITETSNIFVQGNYDAEAIFVVDTEESSITINDITVKNISGEIVIDGFDKLVQQDGTNKFIDCDMTDFPILTPGVNTITVSGAATVTVKYYPIYV</sequence>
<evidence type="ECO:0000259" key="1">
    <source>
        <dbReference type="Pfam" id="PF22768"/>
    </source>
</evidence>
<evidence type="ECO:0000313" key="2">
    <source>
        <dbReference type="EMBL" id="MPN51591.1"/>
    </source>
</evidence>
<dbReference type="AlphaFoldDB" id="A0A645IJX1"/>